<dbReference type="Proteomes" id="UP000290809">
    <property type="component" value="Unassembled WGS sequence"/>
</dbReference>
<name>A0A430QCW6_SCHBO</name>
<accession>A0A430QCW6</accession>
<keyword evidence="2" id="KW-1185">Reference proteome</keyword>
<proteinExistence type="predicted"/>
<evidence type="ECO:0000313" key="1">
    <source>
        <dbReference type="EMBL" id="RTG85535.1"/>
    </source>
</evidence>
<sequence length="209" mass="22338">MRLAEDSKLAIFGDVSLFEESIQAITHSLYDPNQIPSDIEEAIDYAVGLVTSNVLCDRKYSTSFGSGTRSDSRCTIRSTKHSTSSTTIGNGLEYSNSTGLSCHASELSLQSSISVSTNGSWNNSNNNCISGGSGSNYSQSTIHASEQHCDVLNPTQNSGCLRFLTLSFGSTIMSIRNNKGGISRSKAEIRSALGGLWFSVGLFMASSKF</sequence>
<comment type="caution">
    <text evidence="1">The sequence shown here is derived from an EMBL/GenBank/DDBJ whole genome shotgun (WGS) entry which is preliminary data.</text>
</comment>
<reference evidence="1 2" key="1">
    <citation type="journal article" date="2019" name="PLoS Pathog.">
        <title>Genome sequence of the bovine parasite Schistosoma bovis Tanzania.</title>
        <authorList>
            <person name="Oey H."/>
            <person name="Zakrzewski M."/>
            <person name="Gobert G."/>
            <person name="Gravermann K."/>
            <person name="Stoye J."/>
            <person name="Jones M."/>
            <person name="Mcmanus D."/>
            <person name="Krause L."/>
        </authorList>
    </citation>
    <scope>NUCLEOTIDE SEQUENCE [LARGE SCALE GENOMIC DNA]</scope>
    <source>
        <strain evidence="1 2">TAN1997</strain>
    </source>
</reference>
<dbReference type="EMBL" id="QMKO01001956">
    <property type="protein sequence ID" value="RTG85535.1"/>
    <property type="molecule type" value="Genomic_DNA"/>
</dbReference>
<organism evidence="1 2">
    <name type="scientific">Schistosoma bovis</name>
    <name type="common">Blood fluke</name>
    <dbReference type="NCBI Taxonomy" id="6184"/>
    <lineage>
        <taxon>Eukaryota</taxon>
        <taxon>Metazoa</taxon>
        <taxon>Spiralia</taxon>
        <taxon>Lophotrochozoa</taxon>
        <taxon>Platyhelminthes</taxon>
        <taxon>Trematoda</taxon>
        <taxon>Digenea</taxon>
        <taxon>Strigeidida</taxon>
        <taxon>Schistosomatoidea</taxon>
        <taxon>Schistosomatidae</taxon>
        <taxon>Schistosoma</taxon>
    </lineage>
</organism>
<protein>
    <submittedName>
        <fullName evidence="1">Uncharacterized protein</fullName>
    </submittedName>
</protein>
<gene>
    <name evidence="1" type="ORF">DC041_0002803</name>
</gene>
<dbReference type="STRING" id="6184.A0A430QCW6"/>
<evidence type="ECO:0000313" key="2">
    <source>
        <dbReference type="Proteomes" id="UP000290809"/>
    </source>
</evidence>
<dbReference type="AlphaFoldDB" id="A0A430QCW6"/>